<protein>
    <recommendedName>
        <fullName evidence="1">DUF668 domain-containing protein</fullName>
    </recommendedName>
</protein>
<dbReference type="InterPro" id="IPR007700">
    <property type="entry name" value="DUF668"/>
</dbReference>
<dbReference type="PANTHER" id="PTHR31371:SF14">
    <property type="entry name" value="SIMILARITY TO UNKNOWN PROTEIN"/>
    <property type="match status" value="1"/>
</dbReference>
<keyword evidence="3" id="KW-1185">Reference proteome</keyword>
<gene>
    <name evidence="2" type="ORF">GIB67_010656</name>
</gene>
<evidence type="ECO:0000259" key="1">
    <source>
        <dbReference type="Pfam" id="PF05003"/>
    </source>
</evidence>
<dbReference type="Proteomes" id="UP000541444">
    <property type="component" value="Unassembled WGS sequence"/>
</dbReference>
<dbReference type="Pfam" id="PF05003">
    <property type="entry name" value="DUF668"/>
    <property type="match status" value="1"/>
</dbReference>
<dbReference type="OrthoDB" id="2018987at2759"/>
<sequence length="154" mass="17647">MIKSPHLVGIDARDDLYRMLPISVRVSLRGRLRGVGFSASDPVFAGEWQDALGKILSWLSPLAQNMIKWQSERSFEQQNLMPRTNVLLLQTLFFTNQAKTEVAITEQVVNALKPEYAVPWRFFYFSLVSHHLKSLSQLECPCGLYQYTIPALFL</sequence>
<evidence type="ECO:0000313" key="2">
    <source>
        <dbReference type="EMBL" id="KAF6156192.1"/>
    </source>
</evidence>
<dbReference type="AlphaFoldDB" id="A0A7J7MN46"/>
<accession>A0A7J7MN46</accession>
<name>A0A7J7MN46_9MAGN</name>
<feature type="domain" description="DUF668" evidence="1">
    <location>
        <begin position="1"/>
        <end position="68"/>
    </location>
</feature>
<comment type="caution">
    <text evidence="2">The sequence shown here is derived from an EMBL/GenBank/DDBJ whole genome shotgun (WGS) entry which is preliminary data.</text>
</comment>
<evidence type="ECO:0000313" key="3">
    <source>
        <dbReference type="Proteomes" id="UP000541444"/>
    </source>
</evidence>
<reference evidence="2 3" key="1">
    <citation type="journal article" date="2020" name="IScience">
        <title>Genome Sequencing of the Endangered Kingdonia uniflora (Circaeasteraceae, Ranunculales) Reveals Potential Mechanisms of Evolutionary Specialization.</title>
        <authorList>
            <person name="Sun Y."/>
            <person name="Deng T."/>
            <person name="Zhang A."/>
            <person name="Moore M.J."/>
            <person name="Landis J.B."/>
            <person name="Lin N."/>
            <person name="Zhang H."/>
            <person name="Zhang X."/>
            <person name="Huang J."/>
            <person name="Zhang X."/>
            <person name="Sun H."/>
            <person name="Wang H."/>
        </authorList>
    </citation>
    <scope>NUCLEOTIDE SEQUENCE [LARGE SCALE GENOMIC DNA]</scope>
    <source>
        <strain evidence="2">TB1705</strain>
        <tissue evidence="2">Leaf</tissue>
    </source>
</reference>
<organism evidence="2 3">
    <name type="scientific">Kingdonia uniflora</name>
    <dbReference type="NCBI Taxonomy" id="39325"/>
    <lineage>
        <taxon>Eukaryota</taxon>
        <taxon>Viridiplantae</taxon>
        <taxon>Streptophyta</taxon>
        <taxon>Embryophyta</taxon>
        <taxon>Tracheophyta</taxon>
        <taxon>Spermatophyta</taxon>
        <taxon>Magnoliopsida</taxon>
        <taxon>Ranunculales</taxon>
        <taxon>Circaeasteraceae</taxon>
        <taxon>Kingdonia</taxon>
    </lineage>
</organism>
<dbReference type="PANTHER" id="PTHR31371">
    <property type="entry name" value="BNAC09G50660D PROTEIN"/>
    <property type="match status" value="1"/>
</dbReference>
<dbReference type="EMBL" id="JACGCM010001370">
    <property type="protein sequence ID" value="KAF6156192.1"/>
    <property type="molecule type" value="Genomic_DNA"/>
</dbReference>
<dbReference type="GO" id="GO:0045927">
    <property type="term" value="P:positive regulation of growth"/>
    <property type="evidence" value="ECO:0007669"/>
    <property type="project" value="InterPro"/>
</dbReference>
<proteinExistence type="predicted"/>